<evidence type="ECO:0000313" key="3">
    <source>
        <dbReference type="Proteomes" id="UP000028702"/>
    </source>
</evidence>
<dbReference type="InterPro" id="IPR001466">
    <property type="entry name" value="Beta-lactam-related"/>
</dbReference>
<dbReference type="PANTHER" id="PTHR46825">
    <property type="entry name" value="D-ALANYL-D-ALANINE-CARBOXYPEPTIDASE/ENDOPEPTIDASE AMPH"/>
    <property type="match status" value="1"/>
</dbReference>
<organism evidence="2 3">
    <name type="scientific">Tepidicaulis marinus</name>
    <dbReference type="NCBI Taxonomy" id="1333998"/>
    <lineage>
        <taxon>Bacteria</taxon>
        <taxon>Pseudomonadati</taxon>
        <taxon>Pseudomonadota</taxon>
        <taxon>Alphaproteobacteria</taxon>
        <taxon>Hyphomicrobiales</taxon>
        <taxon>Parvibaculaceae</taxon>
        <taxon>Tepidicaulis</taxon>
    </lineage>
</organism>
<dbReference type="Proteomes" id="UP000028702">
    <property type="component" value="Unassembled WGS sequence"/>
</dbReference>
<dbReference type="Gene3D" id="3.40.710.10">
    <property type="entry name" value="DD-peptidase/beta-lactamase superfamily"/>
    <property type="match status" value="1"/>
</dbReference>
<evidence type="ECO:0000313" key="2">
    <source>
        <dbReference type="EMBL" id="GAK46114.1"/>
    </source>
</evidence>
<dbReference type="InterPro" id="IPR012338">
    <property type="entry name" value="Beta-lactam/transpept-like"/>
</dbReference>
<dbReference type="RefSeq" id="WP_045448375.1">
    <property type="nucleotide sequence ID" value="NZ_BBIO01000015.1"/>
</dbReference>
<comment type="caution">
    <text evidence="2">The sequence shown here is derived from an EMBL/GenBank/DDBJ whole genome shotgun (WGS) entry which is preliminary data.</text>
</comment>
<dbReference type="SUPFAM" id="SSF56601">
    <property type="entry name" value="beta-lactamase/transpeptidase-like"/>
    <property type="match status" value="1"/>
</dbReference>
<feature type="domain" description="Beta-lactamase-related" evidence="1">
    <location>
        <begin position="20"/>
        <end position="345"/>
    </location>
</feature>
<dbReference type="EMBL" id="BBIO01000015">
    <property type="protein sequence ID" value="GAK46114.1"/>
    <property type="molecule type" value="Genomic_DNA"/>
</dbReference>
<dbReference type="Pfam" id="PF00144">
    <property type="entry name" value="Beta-lactamase"/>
    <property type="match status" value="1"/>
</dbReference>
<dbReference type="STRING" id="1333998.M2A_2613"/>
<keyword evidence="3" id="KW-1185">Reference proteome</keyword>
<accession>A0A081BDJ6</accession>
<evidence type="ECO:0000259" key="1">
    <source>
        <dbReference type="Pfam" id="PF00144"/>
    </source>
</evidence>
<name>A0A081BDJ6_9HYPH</name>
<gene>
    <name evidence="2" type="ORF">M2A_2613</name>
</gene>
<reference evidence="2 3" key="1">
    <citation type="submission" date="2014-07" db="EMBL/GenBank/DDBJ databases">
        <title>Tepidicaulis marinum gen. nov., sp. nov., a novel marine bacterium denitrifying nitrate to nitrous oxide strictly under microaerobic conditions.</title>
        <authorList>
            <person name="Takeuchi M."/>
            <person name="Yamagishi T."/>
            <person name="Kamagata Y."/>
            <person name="Oshima K."/>
            <person name="Hattori M."/>
            <person name="Katayama T."/>
            <person name="Hanada S."/>
            <person name="Tamaki H."/>
            <person name="Marumo K."/>
            <person name="Maeda H."/>
            <person name="Nedachi M."/>
            <person name="Iwasaki W."/>
            <person name="Suwa Y."/>
            <person name="Sakata S."/>
        </authorList>
    </citation>
    <scope>NUCLEOTIDE SEQUENCE [LARGE SCALE GENOMIC DNA]</scope>
    <source>
        <strain evidence="2 3">MA2</strain>
    </source>
</reference>
<sequence length="468" mass="50030">MSQSRSPAKASANPALTGRLEELIRRYGVPGASLAVFSDGALEEAAAGVLNLETQVPVTPEALFQVGSITKLYTATLAMQLVEEGRLSLDLPVRTYLPDFKVKDEETSAHVTLRHLLSHTSGIEGDLFKNAGRGEDRIEKFVALLETQENVHPLGEMFSYSNVGFVIAGRLIEAASGLYWDKAMRTRLIKPLGTSAFSTLPEQAMRYLTAIGHIGSPEKGLAVTPVAFLAQSNGPAGATPMARARDVIEFARLHMPSETAPGIAANGARILSDESALAMRAENVRLPAGMEIDALGLGFMMWRGADGAYEIFGHDGSTIGQAAWLRFHPASGTAIALLTNGGDGKGLYHELFPALFEELAGVKLPEKDVGPVPEKIDAARYEGTYACGLGEMKVRAKNGGLICKRLPSADYALVQPPLDIPLEAAGPDFFLGRDPGRTLAAGYHFLGEDGSGRAQYLHTGVRAYRRTA</sequence>
<protein>
    <submittedName>
        <fullName evidence="2">Beta-lactamase</fullName>
    </submittedName>
</protein>
<dbReference type="InterPro" id="IPR050491">
    <property type="entry name" value="AmpC-like"/>
</dbReference>
<dbReference type="AlphaFoldDB" id="A0A081BDJ6"/>
<dbReference type="eggNOG" id="COG1680">
    <property type="taxonomic scope" value="Bacteria"/>
</dbReference>
<proteinExistence type="predicted"/>
<dbReference type="PANTHER" id="PTHR46825:SF8">
    <property type="entry name" value="BETA-LACTAMASE-RELATED"/>
    <property type="match status" value="1"/>
</dbReference>